<dbReference type="EMBL" id="FN563149">
    <property type="protein sequence ID" value="CBH46564.1"/>
    <property type="molecule type" value="Genomic_DNA"/>
</dbReference>
<organism evidence="2">
    <name type="scientific">Rhodococcus hoagii (strain 103S)</name>
    <name type="common">Rhodococcus equi</name>
    <dbReference type="NCBI Taxonomy" id="685727"/>
    <lineage>
        <taxon>Bacteria</taxon>
        <taxon>Bacillati</taxon>
        <taxon>Actinomycetota</taxon>
        <taxon>Actinomycetes</taxon>
        <taxon>Mycobacteriales</taxon>
        <taxon>Nocardiaceae</taxon>
        <taxon>Prescottella</taxon>
    </lineage>
</organism>
<dbReference type="KEGG" id="req:REQ_04290"/>
<accession>A0A3S5Y211</accession>
<evidence type="ECO:0000256" key="1">
    <source>
        <dbReference type="SAM" id="MobiDB-lite"/>
    </source>
</evidence>
<proteinExistence type="predicted"/>
<protein>
    <submittedName>
        <fullName evidence="2">Uncharacterized protein</fullName>
    </submittedName>
</protein>
<evidence type="ECO:0000313" key="3">
    <source>
        <dbReference type="Proteomes" id="UP000006892"/>
    </source>
</evidence>
<feature type="region of interest" description="Disordered" evidence="1">
    <location>
        <begin position="153"/>
        <end position="178"/>
    </location>
</feature>
<gene>
    <name evidence="2" type="ordered locus">REQ_04290</name>
</gene>
<dbReference type="Proteomes" id="UP001154400">
    <property type="component" value="Chromosome"/>
</dbReference>
<dbReference type="AlphaFoldDB" id="A0A3S5Y211"/>
<sequence length="178" mass="19253">MWLRVIVAPVRRWWQSGCAGPQPGQSGGALGPLIGAVEFGDDRVECVDQPEPLGAGEDAFGVVSMVTKLDLPGVLACCVEAVRGKYVSPEGEVHAHCRFRPEANDFRRAVREDGQGVDRVVESAVVDRVGTLRCAHRALFLLRERKLPLFPVSSRSNPQDENLLEPEGTGPGAVQTDL</sequence>
<reference evidence="2" key="1">
    <citation type="journal article" date="2010" name="PLoS Genet.">
        <title>The genome of a pathogenic rhodococcus: cooptive virulence underpinned by key gene acquisitions.</title>
        <authorList>
            <person name="Letek M."/>
            <person name="Gonzalez P."/>
            <person name="Macarthur I."/>
            <person name="Rodriguez H."/>
            <person name="Freeman T.C."/>
            <person name="Valero-Rello A."/>
            <person name="Blanco M."/>
            <person name="Buckley T."/>
            <person name="Cherevach I."/>
            <person name="Fahey R."/>
            <person name="Hapeshi A."/>
            <person name="Holdstock J."/>
            <person name="Leadon D."/>
            <person name="Navas J."/>
            <person name="Ocampo A."/>
            <person name="Quail M.A."/>
            <person name="Sanders M."/>
            <person name="Scortti M.M."/>
            <person name="Prescott J.F."/>
            <person name="Fogarty U."/>
            <person name="Meijer W.G."/>
            <person name="Parkhill J."/>
            <person name="Bentley S.D."/>
            <person name="Vazquez-Boland J.A."/>
        </authorList>
    </citation>
    <scope>NUCLEOTIDE SEQUENCE [LARGE SCALE GENOMIC DNA]</scope>
    <source>
        <strain evidence="2 3">103S</strain>
    </source>
</reference>
<evidence type="ECO:0000313" key="2">
    <source>
        <dbReference type="EMBL" id="CBH46564.1"/>
    </source>
</evidence>
<name>A0A3S5Y211_RHOH1</name>